<proteinExistence type="predicted"/>
<dbReference type="SUPFAM" id="SSF53182">
    <property type="entry name" value="Pyrrolidone carboxyl peptidase (pyroglutamate aminopeptidase)"/>
    <property type="match status" value="1"/>
</dbReference>
<gene>
    <name evidence="3" type="ORF">ACFFGN_16130</name>
</gene>
<comment type="caution">
    <text evidence="3">The sequence shown here is derived from an EMBL/GenBank/DDBJ whole genome shotgun (WGS) entry which is preliminary data.</text>
</comment>
<organism evidence="3 4">
    <name type="scientific">Kribbella deserti</name>
    <dbReference type="NCBI Taxonomy" id="1926257"/>
    <lineage>
        <taxon>Bacteria</taxon>
        <taxon>Bacillati</taxon>
        <taxon>Actinomycetota</taxon>
        <taxon>Actinomycetes</taxon>
        <taxon>Propionibacteriales</taxon>
        <taxon>Kribbellaceae</taxon>
        <taxon>Kribbella</taxon>
    </lineage>
</organism>
<dbReference type="RefSeq" id="WP_380048205.1">
    <property type="nucleotide sequence ID" value="NZ_JBHLTC010000018.1"/>
</dbReference>
<evidence type="ECO:0008006" key="5">
    <source>
        <dbReference type="Google" id="ProtNLM"/>
    </source>
</evidence>
<protein>
    <recommendedName>
        <fullName evidence="5">Pyrrolidone-carboxylate peptidase</fullName>
    </recommendedName>
</protein>
<evidence type="ECO:0000256" key="2">
    <source>
        <dbReference type="SAM" id="SignalP"/>
    </source>
</evidence>
<evidence type="ECO:0000313" key="4">
    <source>
        <dbReference type="Proteomes" id="UP001589890"/>
    </source>
</evidence>
<dbReference type="EMBL" id="JBHLTC010000018">
    <property type="protein sequence ID" value="MFC0625612.1"/>
    <property type="molecule type" value="Genomic_DNA"/>
</dbReference>
<dbReference type="InterPro" id="IPR006311">
    <property type="entry name" value="TAT_signal"/>
</dbReference>
<feature type="region of interest" description="Disordered" evidence="1">
    <location>
        <begin position="357"/>
        <end position="378"/>
    </location>
</feature>
<accession>A0ABV6QPU4</accession>
<reference evidence="3 4" key="1">
    <citation type="submission" date="2024-09" db="EMBL/GenBank/DDBJ databases">
        <authorList>
            <person name="Sun Q."/>
            <person name="Mori K."/>
        </authorList>
    </citation>
    <scope>NUCLEOTIDE SEQUENCE [LARGE SCALE GENOMIC DNA]</scope>
    <source>
        <strain evidence="3 4">CGMCC 1.15906</strain>
    </source>
</reference>
<evidence type="ECO:0000256" key="1">
    <source>
        <dbReference type="SAM" id="MobiDB-lite"/>
    </source>
</evidence>
<dbReference type="PROSITE" id="PS51318">
    <property type="entry name" value="TAT"/>
    <property type="match status" value="1"/>
</dbReference>
<dbReference type="Gene3D" id="3.40.630.20">
    <property type="entry name" value="Peptidase C15, pyroglutamyl peptidase I-like"/>
    <property type="match status" value="1"/>
</dbReference>
<dbReference type="InterPro" id="IPR036440">
    <property type="entry name" value="Peptidase_C15-like_sf"/>
</dbReference>
<keyword evidence="2" id="KW-0732">Signal</keyword>
<feature type="chain" id="PRO_5047184439" description="Pyrrolidone-carboxylate peptidase" evidence="2">
    <location>
        <begin position="37"/>
        <end position="449"/>
    </location>
</feature>
<sequence>MTHRPSCFSPSRRRLLPILCATTAFSLAATLTPAVAAPMPIAATQEQTAVNRTCYDTSVPGTVEEQRLDNASPGGQPVPPQILERSGFDDDVERFTRILCALPGYRPALAVVRAQGDALWTTAIRRAQRTQQTPDLPSTDDRGLYWARISMAKALRQWQPRKPLQAAERAELIRTLEYASRGITSTRFDHGVRRVLVTGFDPFTLDADIRIGNPSGANALSLDGTRWRVNGETVQIQTVVFPVRYTDFDEGMVEHALAPHYRPGPQRAELVMTVSQGRVGLFDLEVFNGRRRSVVSIGDNNNLWGGGTVAAPVVAPGMPPGPEWLTSSLPMTEMAATAVPPFRTRVNTSVLEIPAGQTTPVRRPDGPTPGSIASEGAGGGYLSNEVAYRNTLQRDLLHPAMPAGHLHVPVLQFGAGNTSEITDPSYEANRDAIVAGSHAILRTALTTLP</sequence>
<dbReference type="Proteomes" id="UP001589890">
    <property type="component" value="Unassembled WGS sequence"/>
</dbReference>
<feature type="signal peptide" evidence="2">
    <location>
        <begin position="1"/>
        <end position="36"/>
    </location>
</feature>
<evidence type="ECO:0000313" key="3">
    <source>
        <dbReference type="EMBL" id="MFC0625612.1"/>
    </source>
</evidence>
<keyword evidence="4" id="KW-1185">Reference proteome</keyword>
<name>A0ABV6QPU4_9ACTN</name>